<reference evidence="4 5" key="1">
    <citation type="submission" date="2020-01" db="EMBL/GenBank/DDBJ databases">
        <authorList>
            <person name="Palmer J.M."/>
        </authorList>
    </citation>
    <scope>NUCLEOTIDE SEQUENCE [LARGE SCALE GENOMIC DNA]</scope>
    <source>
        <strain evidence="4 5">TWF970</strain>
    </source>
</reference>
<feature type="compositionally biased region" description="Low complexity" evidence="2">
    <location>
        <begin position="51"/>
        <end position="71"/>
    </location>
</feature>
<organism evidence="4 5">
    <name type="scientific">Orbilia oligospora</name>
    <name type="common">Nematode-trapping fungus</name>
    <name type="synonym">Arthrobotrys oligospora</name>
    <dbReference type="NCBI Taxonomy" id="2813651"/>
    <lineage>
        <taxon>Eukaryota</taxon>
        <taxon>Fungi</taxon>
        <taxon>Dikarya</taxon>
        <taxon>Ascomycota</taxon>
        <taxon>Pezizomycotina</taxon>
        <taxon>Orbiliomycetes</taxon>
        <taxon>Orbiliales</taxon>
        <taxon>Orbiliaceae</taxon>
        <taxon>Orbilia</taxon>
    </lineage>
</organism>
<dbReference type="AlphaFoldDB" id="A0A7C8R5M3"/>
<keyword evidence="3" id="KW-0812">Transmembrane</keyword>
<evidence type="ECO:0000313" key="5">
    <source>
        <dbReference type="Proteomes" id="UP000474640"/>
    </source>
</evidence>
<gene>
    <name evidence="4" type="ORF">TWF970_006736</name>
</gene>
<dbReference type="OrthoDB" id="409543at2759"/>
<evidence type="ECO:0000256" key="3">
    <source>
        <dbReference type="SAM" id="Phobius"/>
    </source>
</evidence>
<comment type="caution">
    <text evidence="4">The sequence shown here is derived from an EMBL/GenBank/DDBJ whole genome shotgun (WGS) entry which is preliminary data.</text>
</comment>
<evidence type="ECO:0000313" key="4">
    <source>
        <dbReference type="EMBL" id="KAF3275566.1"/>
    </source>
</evidence>
<dbReference type="GO" id="GO:1901135">
    <property type="term" value="P:carbohydrate derivative metabolic process"/>
    <property type="evidence" value="ECO:0007669"/>
    <property type="project" value="UniProtKB-ARBA"/>
</dbReference>
<accession>A0A7C8R5M3</accession>
<protein>
    <submittedName>
        <fullName evidence="4">Uncharacterized protein</fullName>
    </submittedName>
</protein>
<sequence length="581" mass="66356">MDKLDSQRPAARALQTVRNLLLAVAVYTILTAVLQFFFYGSLTSTHRPRPSNQQHSSSQSSTDPSTGSKSSNGYAQLRPDSLVVANDAYMGTRPHVDTYANFTRLVDVCRGSIQSLERMKYVYDCMQYLIERRDDYYFIPTENTPSIGYPSYVPSSVGDVGTCNGPVIPYHIWWSGKCTWRVELFIKSYFHSQNLPCSRLNLWLDVDVNPNAVEEMMRDPGFVRFLPLVKRGDIKLREWKFPARVLLKQANDGEGNGKIIKLGDGAYIDEVGNEWLEFSTRKMTFLPVAVSDAVRFVVLHYEGGVYCDMDNVLLRDLRPLLIPPNHGFAERWGWYEGPWDYNTAIMSLHPNSSLSQHFLKGAVKMGINFHPYIIGRLVYKDGRGEEFTMFEDGFFDPIWGQFNTPGVTRCTVPCLENYGEAFLGRKDAIPKDWKAYDGQRFEEIDGGVSGNDAGRNSDGSKNAGRSAEDSYWNDKRKRRKRGPVEEVHAPIQERAPTGFAPGYDIDKDPYPPNNRTLENFFKGAYAYHIHNQWAKHPEPNSWLDMVRRTHDGFLNGNRVNMYGEKWNGPQLPLYDPFPEFS</sequence>
<name>A0A7C8R5M3_ORBOL</name>
<dbReference type="InterPro" id="IPR007577">
    <property type="entry name" value="GlycoTrfase_DXD_sugar-bd_CS"/>
</dbReference>
<evidence type="ECO:0000256" key="2">
    <source>
        <dbReference type="SAM" id="MobiDB-lite"/>
    </source>
</evidence>
<dbReference type="Gene3D" id="3.90.550.20">
    <property type="match status" value="1"/>
</dbReference>
<dbReference type="Proteomes" id="UP000474640">
    <property type="component" value="Unassembled WGS sequence"/>
</dbReference>
<keyword evidence="3" id="KW-1133">Transmembrane helix</keyword>
<feature type="transmembrane region" description="Helical" evidence="3">
    <location>
        <begin position="20"/>
        <end position="42"/>
    </location>
</feature>
<dbReference type="InterPro" id="IPR029044">
    <property type="entry name" value="Nucleotide-diphossugar_trans"/>
</dbReference>
<keyword evidence="3" id="KW-0472">Membrane</keyword>
<dbReference type="EMBL" id="JAABOJ010000037">
    <property type="protein sequence ID" value="KAF3275566.1"/>
    <property type="molecule type" value="Genomic_DNA"/>
</dbReference>
<feature type="region of interest" description="Disordered" evidence="2">
    <location>
        <begin position="444"/>
        <end position="511"/>
    </location>
</feature>
<feature type="region of interest" description="Disordered" evidence="2">
    <location>
        <begin position="47"/>
        <end position="75"/>
    </location>
</feature>
<comment type="similarity">
    <text evidence="1">Belongs to the glycosyltransferase 32 family.</text>
</comment>
<proteinExistence type="inferred from homology"/>
<dbReference type="SUPFAM" id="SSF53448">
    <property type="entry name" value="Nucleotide-diphospho-sugar transferases"/>
    <property type="match status" value="1"/>
</dbReference>
<evidence type="ECO:0000256" key="1">
    <source>
        <dbReference type="ARBA" id="ARBA00009003"/>
    </source>
</evidence>
<dbReference type="Pfam" id="PF04488">
    <property type="entry name" value="Gly_transf_sug"/>
    <property type="match status" value="1"/>
</dbReference>